<keyword evidence="8 12" id="KW-0378">Hydrolase</keyword>
<evidence type="ECO:0000313" key="13">
    <source>
        <dbReference type="EMBL" id="MBE6420886.1"/>
    </source>
</evidence>
<organism evidence="13 14">
    <name type="scientific">Candidatus Avelusimicrobium gallicola</name>
    <dbReference type="NCBI Taxonomy" id="2562704"/>
    <lineage>
        <taxon>Bacteria</taxon>
        <taxon>Pseudomonadati</taxon>
        <taxon>Elusimicrobiota</taxon>
        <taxon>Elusimicrobia</taxon>
        <taxon>Elusimicrobiales</taxon>
        <taxon>Elusimicrobiaceae</taxon>
        <taxon>Candidatus Avelusimicrobium</taxon>
    </lineage>
</organism>
<keyword evidence="5 12" id="KW-0444">Lipid biosynthesis</keyword>
<dbReference type="InterPro" id="IPR015870">
    <property type="entry name" value="UDP-acyl_N-AcGlcN_deAcase_N"/>
</dbReference>
<protein>
    <recommendedName>
        <fullName evidence="4 12">UDP-3-O-acyl-N-acetylglucosamine deacetylase</fullName>
        <shortName evidence="12">UDP-3-O-acyl-GlcNAc deacetylase</shortName>
        <ecNumber evidence="4 12">3.5.1.108</ecNumber>
    </recommendedName>
    <alternativeName>
        <fullName evidence="12">UDP-3-O-[R-3-hydroxymyristoyl]-N-acetylglucosamine deacetylase</fullName>
    </alternativeName>
</protein>
<proteinExistence type="inferred from homology"/>
<evidence type="ECO:0000256" key="7">
    <source>
        <dbReference type="ARBA" id="ARBA00022723"/>
    </source>
</evidence>
<evidence type="ECO:0000256" key="12">
    <source>
        <dbReference type="HAMAP-Rule" id="MF_00388"/>
    </source>
</evidence>
<evidence type="ECO:0000256" key="8">
    <source>
        <dbReference type="ARBA" id="ARBA00022801"/>
    </source>
</evidence>
<comment type="catalytic activity">
    <reaction evidence="11 12">
        <text>a UDP-3-O-[(3R)-3-hydroxyacyl]-N-acetyl-alpha-D-glucosamine + H2O = a UDP-3-O-[(3R)-3-hydroxyacyl]-alpha-D-glucosamine + acetate</text>
        <dbReference type="Rhea" id="RHEA:67816"/>
        <dbReference type="ChEBI" id="CHEBI:15377"/>
        <dbReference type="ChEBI" id="CHEBI:30089"/>
        <dbReference type="ChEBI" id="CHEBI:137740"/>
        <dbReference type="ChEBI" id="CHEBI:173225"/>
        <dbReference type="EC" id="3.5.1.108"/>
    </reaction>
</comment>
<dbReference type="Proteomes" id="UP000725649">
    <property type="component" value="Unassembled WGS sequence"/>
</dbReference>
<keyword evidence="6 12" id="KW-0441">Lipid A biosynthesis</keyword>
<accession>A0A928DP81</accession>
<gene>
    <name evidence="12 13" type="primary">lpxC</name>
    <name evidence="13" type="ORF">E7027_01905</name>
</gene>
<feature type="binding site" evidence="12">
    <location>
        <position position="233"/>
    </location>
    <ligand>
        <name>Zn(2+)</name>
        <dbReference type="ChEBI" id="CHEBI:29105"/>
    </ligand>
</feature>
<keyword evidence="9 12" id="KW-0862">Zinc</keyword>
<keyword evidence="7 12" id="KW-0479">Metal-binding</keyword>
<feature type="active site" description="Proton donor" evidence="12">
    <location>
        <position position="257"/>
    </location>
</feature>
<evidence type="ECO:0000256" key="4">
    <source>
        <dbReference type="ARBA" id="ARBA00012745"/>
    </source>
</evidence>
<dbReference type="AlphaFoldDB" id="A0A928DP81"/>
<dbReference type="InterPro" id="IPR004463">
    <property type="entry name" value="UDP-acyl_GlcNac_deAcase"/>
</dbReference>
<dbReference type="GO" id="GO:0046872">
    <property type="term" value="F:metal ion binding"/>
    <property type="evidence" value="ECO:0007669"/>
    <property type="project" value="UniProtKB-KW"/>
</dbReference>
<dbReference type="SUPFAM" id="SSF54211">
    <property type="entry name" value="Ribosomal protein S5 domain 2-like"/>
    <property type="match status" value="2"/>
</dbReference>
<keyword evidence="10 12" id="KW-0443">Lipid metabolism</keyword>
<dbReference type="GO" id="GO:0009245">
    <property type="term" value="P:lipid A biosynthetic process"/>
    <property type="evidence" value="ECO:0007669"/>
    <property type="project" value="UniProtKB-UniRule"/>
</dbReference>
<evidence type="ECO:0000256" key="1">
    <source>
        <dbReference type="ARBA" id="ARBA00001947"/>
    </source>
</evidence>
<dbReference type="Pfam" id="PF03331">
    <property type="entry name" value="LpxC"/>
    <property type="match status" value="1"/>
</dbReference>
<evidence type="ECO:0000256" key="2">
    <source>
        <dbReference type="ARBA" id="ARBA00002923"/>
    </source>
</evidence>
<dbReference type="Gene3D" id="3.30.1700.10">
    <property type="entry name" value="lpxc deacetylase, domain 2"/>
    <property type="match status" value="1"/>
</dbReference>
<dbReference type="GO" id="GO:0103117">
    <property type="term" value="F:UDP-3-O-acyl-N-acetylglucosamine deacetylase activity"/>
    <property type="evidence" value="ECO:0007669"/>
    <property type="project" value="UniProtKB-UniRule"/>
</dbReference>
<comment type="cofactor">
    <cofactor evidence="1 12">
        <name>Zn(2+)</name>
        <dbReference type="ChEBI" id="CHEBI:29105"/>
    </cofactor>
</comment>
<evidence type="ECO:0000256" key="9">
    <source>
        <dbReference type="ARBA" id="ARBA00022833"/>
    </source>
</evidence>
<dbReference type="PANTHER" id="PTHR33694:SF1">
    <property type="entry name" value="UDP-3-O-ACYL-N-ACETYLGLUCOSAMINE DEACETYLASE 1, MITOCHONDRIAL-RELATED"/>
    <property type="match status" value="1"/>
</dbReference>
<dbReference type="NCBIfam" id="TIGR00325">
    <property type="entry name" value="lpxC"/>
    <property type="match status" value="1"/>
</dbReference>
<evidence type="ECO:0000256" key="3">
    <source>
        <dbReference type="ARBA" id="ARBA00005002"/>
    </source>
</evidence>
<evidence type="ECO:0000256" key="5">
    <source>
        <dbReference type="ARBA" id="ARBA00022516"/>
    </source>
</evidence>
<dbReference type="PANTHER" id="PTHR33694">
    <property type="entry name" value="UDP-3-O-ACYL-N-ACETYLGLUCOSAMINE DEACETYLASE 1, MITOCHONDRIAL-RELATED"/>
    <property type="match status" value="1"/>
</dbReference>
<comment type="similarity">
    <text evidence="12">Belongs to the LpxC family.</text>
</comment>
<evidence type="ECO:0000313" key="14">
    <source>
        <dbReference type="Proteomes" id="UP000725649"/>
    </source>
</evidence>
<dbReference type="EC" id="3.5.1.108" evidence="4 12"/>
<evidence type="ECO:0000256" key="11">
    <source>
        <dbReference type="ARBA" id="ARBA00024535"/>
    </source>
</evidence>
<comment type="pathway">
    <text evidence="3 12">Glycolipid biosynthesis; lipid IV(A) biosynthesis; lipid IV(A) from (3R)-3-hydroxytetradecanoyl-[acyl-carrier-protein] and UDP-N-acetyl-alpha-D-glucosamine: step 2/6.</text>
</comment>
<reference evidence="13" key="1">
    <citation type="submission" date="2019-04" db="EMBL/GenBank/DDBJ databases">
        <title>Evolution of Biomass-Degrading Anaerobic Consortia Revealed by Metagenomics.</title>
        <authorList>
            <person name="Peng X."/>
        </authorList>
    </citation>
    <scope>NUCLEOTIDE SEQUENCE</scope>
    <source>
        <strain evidence="13">SIG66</strain>
    </source>
</reference>
<dbReference type="HAMAP" id="MF_00388">
    <property type="entry name" value="LpxC"/>
    <property type="match status" value="1"/>
</dbReference>
<comment type="function">
    <text evidence="2 12">Catalyzes the hydrolysis of UDP-3-O-myristoyl-N-acetylglucosamine to form UDP-3-O-myristoylglucosamine and acetate, the committed step in lipid A biosynthesis.</text>
</comment>
<evidence type="ECO:0000256" key="6">
    <source>
        <dbReference type="ARBA" id="ARBA00022556"/>
    </source>
</evidence>
<comment type="caution">
    <text evidence="13">The sequence shown here is derived from an EMBL/GenBank/DDBJ whole genome shotgun (WGS) entry which is preliminary data.</text>
</comment>
<dbReference type="InterPro" id="IPR011334">
    <property type="entry name" value="UDP-acyl_GlcNac_deAcase_C"/>
</dbReference>
<dbReference type="EMBL" id="SUVG01000002">
    <property type="protein sequence ID" value="MBE6420886.1"/>
    <property type="molecule type" value="Genomic_DNA"/>
</dbReference>
<name>A0A928DP81_9BACT</name>
<dbReference type="InterPro" id="IPR020568">
    <property type="entry name" value="Ribosomal_Su5_D2-typ_SF"/>
</dbReference>
<sequence>MRKTLSSTAVVKGIGLHTGVPATMTFKPAQNGITFLRTDLPHALPIVAHVDNVGSTLRGTNLKNETAEVWTVEHALSALHALGITDVAVEMDGPEPPITDGATDIYIETLQKAGITELGEEQKPLVIKNKITYTSGNISYEAEPADKLTFSFLYLHKHPLVARQEFTLEFSTENYIEQIARARTFGFEEELAFLKAHGLAKGGSLENAVIIGKEKFLNELRYADEMVRHKILDLVGDLSLTGRKLPPLKITCACGGHKHNVIFAKILLANSEDK</sequence>
<feature type="binding site" evidence="12">
    <location>
        <position position="229"/>
    </location>
    <ligand>
        <name>Zn(2+)</name>
        <dbReference type="ChEBI" id="CHEBI:29105"/>
    </ligand>
</feature>
<evidence type="ECO:0000256" key="10">
    <source>
        <dbReference type="ARBA" id="ARBA00023098"/>
    </source>
</evidence>
<dbReference type="Gene3D" id="3.30.230.20">
    <property type="entry name" value="lpxc deacetylase, domain 1"/>
    <property type="match status" value="1"/>
</dbReference>
<dbReference type="GO" id="GO:0016020">
    <property type="term" value="C:membrane"/>
    <property type="evidence" value="ECO:0007669"/>
    <property type="project" value="GOC"/>
</dbReference>
<feature type="binding site" evidence="12">
    <location>
        <position position="74"/>
    </location>
    <ligand>
        <name>Zn(2+)</name>
        <dbReference type="ChEBI" id="CHEBI:29105"/>
    </ligand>
</feature>